<dbReference type="Pfam" id="PF13385">
    <property type="entry name" value="Laminin_G_3"/>
    <property type="match status" value="1"/>
</dbReference>
<keyword evidence="4" id="KW-0472">Membrane</keyword>
<feature type="compositionally biased region" description="Basic residues" evidence="3">
    <location>
        <begin position="21"/>
        <end position="39"/>
    </location>
</feature>
<keyword evidence="2" id="KW-1015">Disulfide bond</keyword>
<organism evidence="6 7">
    <name type="scientific">Streptomyces armeniacus</name>
    <dbReference type="NCBI Taxonomy" id="83291"/>
    <lineage>
        <taxon>Bacteria</taxon>
        <taxon>Bacillati</taxon>
        <taxon>Actinomycetota</taxon>
        <taxon>Actinomycetes</taxon>
        <taxon>Kitasatosporales</taxon>
        <taxon>Streptomycetaceae</taxon>
        <taxon>Streptomyces</taxon>
    </lineage>
</organism>
<name>A0A345XKT3_9ACTN</name>
<feature type="transmembrane region" description="Helical" evidence="4">
    <location>
        <begin position="177"/>
        <end position="198"/>
    </location>
</feature>
<dbReference type="Gene3D" id="2.60.120.200">
    <property type="match status" value="1"/>
</dbReference>
<dbReference type="InterPro" id="IPR006558">
    <property type="entry name" value="LamG-like"/>
</dbReference>
<feature type="region of interest" description="Disordered" evidence="3">
    <location>
        <begin position="201"/>
        <end position="303"/>
    </location>
</feature>
<dbReference type="EMBL" id="CP031320">
    <property type="protein sequence ID" value="AXK32249.1"/>
    <property type="molecule type" value="Genomic_DNA"/>
</dbReference>
<feature type="compositionally biased region" description="Low complexity" evidence="3">
    <location>
        <begin position="105"/>
        <end position="120"/>
    </location>
</feature>
<evidence type="ECO:0000259" key="5">
    <source>
        <dbReference type="SMART" id="SM00560"/>
    </source>
</evidence>
<evidence type="ECO:0000313" key="6">
    <source>
        <dbReference type="EMBL" id="AXK32249.1"/>
    </source>
</evidence>
<keyword evidence="4" id="KW-1133">Transmembrane helix</keyword>
<protein>
    <recommendedName>
        <fullName evidence="5">LamG-like jellyroll fold domain-containing protein</fullName>
    </recommendedName>
</protein>
<dbReference type="Proteomes" id="UP000254425">
    <property type="component" value="Chromosome"/>
</dbReference>
<feature type="compositionally biased region" description="Pro residues" evidence="3">
    <location>
        <begin position="214"/>
        <end position="223"/>
    </location>
</feature>
<dbReference type="SMART" id="SM00560">
    <property type="entry name" value="LamGL"/>
    <property type="match status" value="1"/>
</dbReference>
<dbReference type="SUPFAM" id="SSF49899">
    <property type="entry name" value="Concanavalin A-like lectins/glucanases"/>
    <property type="match status" value="1"/>
</dbReference>
<feature type="compositionally biased region" description="Polar residues" evidence="3">
    <location>
        <begin position="123"/>
        <end position="147"/>
    </location>
</feature>
<feature type="compositionally biased region" description="Low complexity" evidence="3">
    <location>
        <begin position="224"/>
        <end position="242"/>
    </location>
</feature>
<evidence type="ECO:0000256" key="2">
    <source>
        <dbReference type="ARBA" id="ARBA00023157"/>
    </source>
</evidence>
<feature type="compositionally biased region" description="Basic and acidic residues" evidence="3">
    <location>
        <begin position="51"/>
        <end position="65"/>
    </location>
</feature>
<gene>
    <name evidence="6" type="ORF">DVA86_05830</name>
</gene>
<dbReference type="KEGG" id="sarm:DVA86_05830"/>
<feature type="region of interest" description="Disordered" evidence="3">
    <location>
        <begin position="105"/>
        <end position="174"/>
    </location>
</feature>
<keyword evidence="1" id="KW-0732">Signal</keyword>
<evidence type="ECO:0000256" key="1">
    <source>
        <dbReference type="ARBA" id="ARBA00022729"/>
    </source>
</evidence>
<reference evidence="6 7" key="1">
    <citation type="submission" date="2018-07" db="EMBL/GenBank/DDBJ databases">
        <title>Draft genome of the type strain Streptomyces armeniacus ATCC 15676.</title>
        <authorList>
            <person name="Labana P."/>
            <person name="Gosse J.T."/>
            <person name="Boddy C.N."/>
        </authorList>
    </citation>
    <scope>NUCLEOTIDE SEQUENCE [LARGE SCALE GENOMIC DNA]</scope>
    <source>
        <strain evidence="6 7">ATCC 15676</strain>
    </source>
</reference>
<evidence type="ECO:0000256" key="3">
    <source>
        <dbReference type="SAM" id="MobiDB-lite"/>
    </source>
</evidence>
<keyword evidence="7" id="KW-1185">Reference proteome</keyword>
<dbReference type="AlphaFoldDB" id="A0A345XKT3"/>
<evidence type="ECO:0000313" key="7">
    <source>
        <dbReference type="Proteomes" id="UP000254425"/>
    </source>
</evidence>
<proteinExistence type="predicted"/>
<dbReference type="InterPro" id="IPR013320">
    <property type="entry name" value="ConA-like_dom_sf"/>
</dbReference>
<feature type="region of interest" description="Disordered" evidence="3">
    <location>
        <begin position="1"/>
        <end position="70"/>
    </location>
</feature>
<keyword evidence="4" id="KW-0812">Transmembrane</keyword>
<sequence>MRGPVRARPPGRLGRTCVGHGVRHHDRYVHGGSARHRRGGALPRRAPHGVALDRDEGDAGREQQEQGHLARRRLTQQAALQPLLRPRPSATPVTSPCPLYTSPSCGCPPTSTPQPSSAASDVYTRQSKALATKLWSTGTPGTGNPATRANRPAVSGPPGTGTRTTGTRRKGRRGTDLLVRGVAVAALGGVAAVFVFSFTGDDSPEGPPQSKKSPAPPAQPSPSPSSKAPASSGTPTAPPTAKAKAKPSKEAGPPSKPGGERRPRPPADGSAVEWLFNDVEGGVIPDTSGNGNHGTLVGPSSASTVTGGALKFDGNQFLASDGPLVDTRGSFSVSARVKLNSTDRSQTVVSQDGAESSGFLLQYDAEESQWEMRIPEGPSDDVDADADEAVSDVEVDAGQWTHLTGVYDEAAGKVRLYVDGRPGESVDHEEDFATGGDFVVGRGLGENEFFRGVDGTVDDVRAFGKAVSPAEAASLAQGS</sequence>
<feature type="domain" description="LamG-like jellyroll fold" evidence="5">
    <location>
        <begin position="329"/>
        <end position="470"/>
    </location>
</feature>
<evidence type="ECO:0000256" key="4">
    <source>
        <dbReference type="SAM" id="Phobius"/>
    </source>
</evidence>
<accession>A0A345XKT3</accession>